<accession>A0A369W2V7</accession>
<evidence type="ECO:0000313" key="2">
    <source>
        <dbReference type="Proteomes" id="UP000253918"/>
    </source>
</evidence>
<reference evidence="1 2" key="1">
    <citation type="submission" date="2018-07" db="EMBL/GenBank/DDBJ databases">
        <title>a novel species of Sphingomonas isolated from the rhizosphere soil of Araceae plant.</title>
        <authorList>
            <person name="Zhiyong W."/>
            <person name="Qinglan Z."/>
            <person name="Zhiwei F."/>
            <person name="Ding X."/>
            <person name="Gejiao W."/>
            <person name="Shixue Z."/>
        </authorList>
    </citation>
    <scope>NUCLEOTIDE SEQUENCE [LARGE SCALE GENOMIC DNA]</scope>
    <source>
        <strain evidence="1 2">WZY 27</strain>
    </source>
</reference>
<evidence type="ECO:0000313" key="1">
    <source>
        <dbReference type="EMBL" id="RDE06401.1"/>
    </source>
</evidence>
<dbReference type="EMBL" id="QQNB01000001">
    <property type="protein sequence ID" value="RDE06401.1"/>
    <property type="molecule type" value="Genomic_DNA"/>
</dbReference>
<proteinExistence type="predicted"/>
<gene>
    <name evidence="1" type="ORF">DVW87_01365</name>
</gene>
<organism evidence="1 2">
    <name type="scientific">Sphingomonas aracearum</name>
    <dbReference type="NCBI Taxonomy" id="2283317"/>
    <lineage>
        <taxon>Bacteria</taxon>
        <taxon>Pseudomonadati</taxon>
        <taxon>Pseudomonadota</taxon>
        <taxon>Alphaproteobacteria</taxon>
        <taxon>Sphingomonadales</taxon>
        <taxon>Sphingomonadaceae</taxon>
        <taxon>Sphingomonas</taxon>
    </lineage>
</organism>
<protein>
    <submittedName>
        <fullName evidence="1">Uncharacterized protein</fullName>
    </submittedName>
</protein>
<dbReference type="AlphaFoldDB" id="A0A369W2V7"/>
<name>A0A369W2V7_9SPHN</name>
<keyword evidence="2" id="KW-1185">Reference proteome</keyword>
<dbReference type="OrthoDB" id="8478151at2"/>
<dbReference type="RefSeq" id="WP_114685983.1">
    <property type="nucleotide sequence ID" value="NZ_QQNB01000001.1"/>
</dbReference>
<comment type="caution">
    <text evidence="1">The sequence shown here is derived from an EMBL/GenBank/DDBJ whole genome shotgun (WGS) entry which is preliminary data.</text>
</comment>
<sequence>MRSAIYYPSTQVRSRKIMHSSLLLWDQLHTIVPMPVYAPDYRGDSDMAEAWELIGRKITPTPRQQQRAHTAIETTLEAENLPPSLYEIAQVEQAKEYYEVWPQKFTMETFELLRRHRLTDLPLPNGDYPFTQEGGLLVMAKLADACAGTTLARVTDRLMAYGMIGTGNQRAGNVSDVVPVTLDLIDATSIPLDSLIAFRKREATERRGRDYTRLRHAYADMVQEQIKALGAALDQTERDRLTEEFRYRMETDLSDLRRELRGNLGQLVVTPVVVAAVATGGALLSGLTDDLQTAATIGLTAAVGTKVEEIAKTVAGFVKDRMGFDEKQRNVLAKHPMAYMWELSRAH</sequence>
<dbReference type="Proteomes" id="UP000253918">
    <property type="component" value="Unassembled WGS sequence"/>
</dbReference>